<dbReference type="KEGG" id="smo:SELMODRAFT_127881"/>
<dbReference type="InterPro" id="IPR036396">
    <property type="entry name" value="Cyt_P450_sf"/>
</dbReference>
<dbReference type="Gene3D" id="1.10.630.10">
    <property type="entry name" value="Cytochrome P450"/>
    <property type="match status" value="1"/>
</dbReference>
<gene>
    <name evidence="7" type="ORF">SELMODRAFT_127881</name>
</gene>
<dbReference type="SUPFAM" id="SSF48264">
    <property type="entry name" value="Cytochrome P450"/>
    <property type="match status" value="1"/>
</dbReference>
<dbReference type="AlphaFoldDB" id="D8SYD7"/>
<dbReference type="PANTHER" id="PTHR24296">
    <property type="entry name" value="CYTOCHROME P450"/>
    <property type="match status" value="1"/>
</dbReference>
<dbReference type="EMBL" id="GL377653">
    <property type="protein sequence ID" value="EFJ10444.1"/>
    <property type="molecule type" value="Genomic_DNA"/>
</dbReference>
<keyword evidence="8" id="KW-1185">Reference proteome</keyword>
<keyword evidence="2 5" id="KW-0479">Metal-binding</keyword>
<evidence type="ECO:0000256" key="3">
    <source>
        <dbReference type="ARBA" id="ARBA00023002"/>
    </source>
</evidence>
<dbReference type="Pfam" id="PF00067">
    <property type="entry name" value="p450"/>
    <property type="match status" value="1"/>
</dbReference>
<feature type="transmembrane region" description="Helical" evidence="6">
    <location>
        <begin position="30"/>
        <end position="49"/>
    </location>
</feature>
<comment type="similarity">
    <text evidence="1">Belongs to the cytochrome P450 family.</text>
</comment>
<keyword evidence="6" id="KW-0472">Membrane</keyword>
<evidence type="ECO:0000256" key="5">
    <source>
        <dbReference type="PIRSR" id="PIRSR602401-1"/>
    </source>
</evidence>
<dbReference type="CDD" id="cd11064">
    <property type="entry name" value="CYP86A"/>
    <property type="match status" value="1"/>
</dbReference>
<evidence type="ECO:0000313" key="7">
    <source>
        <dbReference type="EMBL" id="EFJ10444.1"/>
    </source>
</evidence>
<dbReference type="GO" id="GO:0004497">
    <property type="term" value="F:monooxygenase activity"/>
    <property type="evidence" value="ECO:0007669"/>
    <property type="project" value="InterPro"/>
</dbReference>
<dbReference type="Gramene" id="EFJ10444">
    <property type="protein sequence ID" value="EFJ10444"/>
    <property type="gene ID" value="SELMODRAFT_127881"/>
</dbReference>
<dbReference type="OMA" id="WSDTLFK"/>
<comment type="cofactor">
    <cofactor evidence="5">
        <name>heme</name>
        <dbReference type="ChEBI" id="CHEBI:30413"/>
    </cofactor>
</comment>
<dbReference type="InterPro" id="IPR002401">
    <property type="entry name" value="Cyt_P450_E_grp-I"/>
</dbReference>
<evidence type="ECO:0000256" key="1">
    <source>
        <dbReference type="ARBA" id="ARBA00010617"/>
    </source>
</evidence>
<keyword evidence="3" id="KW-0560">Oxidoreductase</keyword>
<evidence type="ECO:0000256" key="2">
    <source>
        <dbReference type="ARBA" id="ARBA00022723"/>
    </source>
</evidence>
<keyword evidence="6" id="KW-0812">Transmembrane</keyword>
<organism evidence="8">
    <name type="scientific">Selaginella moellendorffii</name>
    <name type="common">Spikemoss</name>
    <dbReference type="NCBI Taxonomy" id="88036"/>
    <lineage>
        <taxon>Eukaryota</taxon>
        <taxon>Viridiplantae</taxon>
        <taxon>Streptophyta</taxon>
        <taxon>Embryophyta</taxon>
        <taxon>Tracheophyta</taxon>
        <taxon>Lycopodiopsida</taxon>
        <taxon>Selaginellales</taxon>
        <taxon>Selaginellaceae</taxon>
        <taxon>Selaginella</taxon>
    </lineage>
</organism>
<evidence type="ECO:0000313" key="8">
    <source>
        <dbReference type="Proteomes" id="UP000001514"/>
    </source>
</evidence>
<dbReference type="HOGENOM" id="CLU_001570_27_2_1"/>
<proteinExistence type="inferred from homology"/>
<keyword evidence="4 5" id="KW-0408">Iron</keyword>
<dbReference type="GO" id="GO:0020037">
    <property type="term" value="F:heme binding"/>
    <property type="evidence" value="ECO:0007669"/>
    <property type="project" value="InterPro"/>
</dbReference>
<feature type="binding site" description="axial binding residue" evidence="5">
    <location>
        <position position="494"/>
    </location>
    <ligand>
        <name>heme</name>
        <dbReference type="ChEBI" id="CHEBI:30413"/>
    </ligand>
    <ligandPart>
        <name>Fe</name>
        <dbReference type="ChEBI" id="CHEBI:18248"/>
    </ligandPart>
</feature>
<keyword evidence="6" id="KW-1133">Transmembrane helix</keyword>
<dbReference type="InterPro" id="IPR001128">
    <property type="entry name" value="Cyt_P450"/>
</dbReference>
<evidence type="ECO:0000256" key="4">
    <source>
        <dbReference type="ARBA" id="ARBA00023004"/>
    </source>
</evidence>
<dbReference type="GO" id="GO:0016705">
    <property type="term" value="F:oxidoreductase activity, acting on paired donors, with incorporation or reduction of molecular oxygen"/>
    <property type="evidence" value="ECO:0007669"/>
    <property type="project" value="InterPro"/>
</dbReference>
<reference evidence="7 8" key="1">
    <citation type="journal article" date="2011" name="Science">
        <title>The Selaginella genome identifies genetic changes associated with the evolution of vascular plants.</title>
        <authorList>
            <person name="Banks J.A."/>
            <person name="Nishiyama T."/>
            <person name="Hasebe M."/>
            <person name="Bowman J.L."/>
            <person name="Gribskov M."/>
            <person name="dePamphilis C."/>
            <person name="Albert V.A."/>
            <person name="Aono N."/>
            <person name="Aoyama T."/>
            <person name="Ambrose B.A."/>
            <person name="Ashton N.W."/>
            <person name="Axtell M.J."/>
            <person name="Barker E."/>
            <person name="Barker M.S."/>
            <person name="Bennetzen J.L."/>
            <person name="Bonawitz N.D."/>
            <person name="Chapple C."/>
            <person name="Cheng C."/>
            <person name="Correa L.G."/>
            <person name="Dacre M."/>
            <person name="DeBarry J."/>
            <person name="Dreyer I."/>
            <person name="Elias M."/>
            <person name="Engstrom E.M."/>
            <person name="Estelle M."/>
            <person name="Feng L."/>
            <person name="Finet C."/>
            <person name="Floyd S.K."/>
            <person name="Frommer W.B."/>
            <person name="Fujita T."/>
            <person name="Gramzow L."/>
            <person name="Gutensohn M."/>
            <person name="Harholt J."/>
            <person name="Hattori M."/>
            <person name="Heyl A."/>
            <person name="Hirai T."/>
            <person name="Hiwatashi Y."/>
            <person name="Ishikawa M."/>
            <person name="Iwata M."/>
            <person name="Karol K.G."/>
            <person name="Koehler B."/>
            <person name="Kolukisaoglu U."/>
            <person name="Kubo M."/>
            <person name="Kurata T."/>
            <person name="Lalonde S."/>
            <person name="Li K."/>
            <person name="Li Y."/>
            <person name="Litt A."/>
            <person name="Lyons E."/>
            <person name="Manning G."/>
            <person name="Maruyama T."/>
            <person name="Michael T.P."/>
            <person name="Mikami K."/>
            <person name="Miyazaki S."/>
            <person name="Morinaga S."/>
            <person name="Murata T."/>
            <person name="Mueller-Roeber B."/>
            <person name="Nelson D.R."/>
            <person name="Obara M."/>
            <person name="Oguri Y."/>
            <person name="Olmstead R.G."/>
            <person name="Onodera N."/>
            <person name="Petersen B.L."/>
            <person name="Pils B."/>
            <person name="Prigge M."/>
            <person name="Rensing S.A."/>
            <person name="Riano-Pachon D.M."/>
            <person name="Roberts A.W."/>
            <person name="Sato Y."/>
            <person name="Scheller H.V."/>
            <person name="Schulz B."/>
            <person name="Schulz C."/>
            <person name="Shakirov E.V."/>
            <person name="Shibagaki N."/>
            <person name="Shinohara N."/>
            <person name="Shippen D.E."/>
            <person name="Soerensen I."/>
            <person name="Sotooka R."/>
            <person name="Sugimoto N."/>
            <person name="Sugita M."/>
            <person name="Sumikawa N."/>
            <person name="Tanurdzic M."/>
            <person name="Theissen G."/>
            <person name="Ulvskov P."/>
            <person name="Wakazuki S."/>
            <person name="Weng J.K."/>
            <person name="Willats W.W."/>
            <person name="Wipf D."/>
            <person name="Wolf P.G."/>
            <person name="Yang L."/>
            <person name="Zimmer A.D."/>
            <person name="Zhu Q."/>
            <person name="Mitros T."/>
            <person name="Hellsten U."/>
            <person name="Loque D."/>
            <person name="Otillar R."/>
            <person name="Salamov A."/>
            <person name="Schmutz J."/>
            <person name="Shapiro H."/>
            <person name="Lindquist E."/>
            <person name="Lucas S."/>
            <person name="Rokhsar D."/>
            <person name="Grigoriev I.V."/>
        </authorList>
    </citation>
    <scope>NUCLEOTIDE SEQUENCE [LARGE SCALE GENOMIC DNA]</scope>
</reference>
<name>D8SYD7_SELML</name>
<dbReference type="Proteomes" id="UP000001514">
    <property type="component" value="Unassembled WGS sequence"/>
</dbReference>
<evidence type="ECO:0000256" key="6">
    <source>
        <dbReference type="SAM" id="Phobius"/>
    </source>
</evidence>
<dbReference type="STRING" id="88036.D8SYD7"/>
<sequence>MASKLFSFLPSSSSSPWLWKWSSSSQSFSSGAWTWIITWALILAWWIFLHRFRQGGLRGPKSWPLVGCLFEQIANFDRLHHWLLDYHHKTWTFSAPVLGVNNTFTAHPANVEYILKTNFVNYPKGELLRQRFRDMMGYGIFNVDGEMWMHQRKVATVEFASSKLRDYSTFAFRDLTLKLAGILADRSGTGQALDLQDLFLRLTLDSICKIGFGVEIGCLRPDLPLIPFAHAFDYGNTLIIRRYIDMFWKIKRFFNAGSERELKRCIRVMDDFLYRVIERRRQELKQSKDVGRPDILSRFLSLDEEEAYTDKMLRDVVINFVIAGRDTTALTLSWLFSELAKRPEVVEKILAEVDRVFGADEELEGKDSMSKKEQVLAKVANFSRRLDYQGLNRLHYLQATLTEALRLYPAVPLETKTVVADDVLPDGFSVKGGQFVSYSSWAMGRLEEIWGPDVLEFKPERWLRSDNIFQPQSPFKLTAFQARREFGKAGPRICLGKDSAYLQMKITTILLLRFFKFELLDEKPVNYRMMVVLYMANGLLSRVSFR</sequence>
<protein>
    <submittedName>
        <fullName evidence="7">Uncharacterized protein</fullName>
    </submittedName>
</protein>
<dbReference type="PRINTS" id="PR00463">
    <property type="entry name" value="EP450I"/>
</dbReference>
<dbReference type="InParanoid" id="D8SYD7"/>
<keyword evidence="5" id="KW-0349">Heme</keyword>
<accession>D8SYD7</accession>
<dbReference type="eggNOG" id="KOG0157">
    <property type="taxonomic scope" value="Eukaryota"/>
</dbReference>
<dbReference type="GO" id="GO:0005506">
    <property type="term" value="F:iron ion binding"/>
    <property type="evidence" value="ECO:0007669"/>
    <property type="project" value="InterPro"/>
</dbReference>
<dbReference type="PRINTS" id="PR00385">
    <property type="entry name" value="P450"/>
</dbReference>